<reference evidence="17 18" key="1">
    <citation type="submission" date="2020-04" db="EMBL/GenBank/DDBJ databases">
        <title>MicrobeNet Type strains.</title>
        <authorList>
            <person name="Nicholson A.C."/>
        </authorList>
    </citation>
    <scope>NUCLEOTIDE SEQUENCE [LARGE SCALE GENOMIC DNA]</scope>
    <source>
        <strain evidence="17 18">DSM 45078</strain>
    </source>
</reference>
<dbReference type="PANTHER" id="PTHR24093:SF513">
    <property type="entry name" value="CATION-TRANSPORTING ATPASE I-RELATED"/>
    <property type="match status" value="1"/>
</dbReference>
<evidence type="ECO:0000256" key="8">
    <source>
        <dbReference type="ARBA" id="ARBA00022967"/>
    </source>
</evidence>
<dbReference type="Proteomes" id="UP000565715">
    <property type="component" value="Unassembled WGS sequence"/>
</dbReference>
<evidence type="ECO:0000256" key="1">
    <source>
        <dbReference type="ARBA" id="ARBA00004651"/>
    </source>
</evidence>
<dbReference type="SFLD" id="SFLDF00027">
    <property type="entry name" value="p-type_atpase"/>
    <property type="match status" value="1"/>
</dbReference>
<keyword evidence="18" id="KW-1185">Reference proteome</keyword>
<comment type="similarity">
    <text evidence="11">Belongs to the cation transport ATPase (P-type) (TC 3.A.3) family.</text>
</comment>
<evidence type="ECO:0000256" key="7">
    <source>
        <dbReference type="ARBA" id="ARBA00022842"/>
    </source>
</evidence>
<dbReference type="GO" id="GO:0005388">
    <property type="term" value="F:P-type calcium transporter activity"/>
    <property type="evidence" value="ECO:0007669"/>
    <property type="project" value="TreeGrafter"/>
</dbReference>
<dbReference type="Gene3D" id="1.20.1110.10">
    <property type="entry name" value="Calcium-transporting ATPase, transmembrane domain"/>
    <property type="match status" value="1"/>
</dbReference>
<evidence type="ECO:0000256" key="4">
    <source>
        <dbReference type="ARBA" id="ARBA00022723"/>
    </source>
</evidence>
<dbReference type="InterPro" id="IPR044492">
    <property type="entry name" value="P_typ_ATPase_HD_dom"/>
</dbReference>
<dbReference type="GO" id="GO:0005886">
    <property type="term" value="C:plasma membrane"/>
    <property type="evidence" value="ECO:0007669"/>
    <property type="project" value="UniProtKB-SubCell"/>
</dbReference>
<keyword evidence="5" id="KW-0547">Nucleotide-binding</keyword>
<dbReference type="GO" id="GO:0016887">
    <property type="term" value="F:ATP hydrolysis activity"/>
    <property type="evidence" value="ECO:0007669"/>
    <property type="project" value="InterPro"/>
</dbReference>
<dbReference type="Pfam" id="PF00122">
    <property type="entry name" value="E1-E2_ATPase"/>
    <property type="match status" value="1"/>
</dbReference>
<dbReference type="InterPro" id="IPR018303">
    <property type="entry name" value="ATPase_P-typ_P_site"/>
</dbReference>
<evidence type="ECO:0000256" key="3">
    <source>
        <dbReference type="ARBA" id="ARBA00022692"/>
    </source>
</evidence>
<evidence type="ECO:0000256" key="6">
    <source>
        <dbReference type="ARBA" id="ARBA00022840"/>
    </source>
</evidence>
<evidence type="ECO:0000256" key="12">
    <source>
        <dbReference type="ARBA" id="ARBA00049360"/>
    </source>
</evidence>
<evidence type="ECO:0000259" key="16">
    <source>
        <dbReference type="Pfam" id="PF00689"/>
    </source>
</evidence>
<feature type="domain" description="Cation-transporting P-type ATPase C-terminal" evidence="16">
    <location>
        <begin position="1361"/>
        <end position="1523"/>
    </location>
</feature>
<comment type="caution">
    <text evidence="17">The sequence shown here is derived from an EMBL/GenBank/DDBJ whole genome shotgun (WGS) entry which is preliminary data.</text>
</comment>
<dbReference type="SUPFAM" id="SSF81653">
    <property type="entry name" value="Calcium ATPase, transduction domain A"/>
    <property type="match status" value="1"/>
</dbReference>
<evidence type="ECO:0000313" key="18">
    <source>
        <dbReference type="Proteomes" id="UP000565715"/>
    </source>
</evidence>
<sequence>MASTVRIGSATALVAPALVGPAVGPVRDWARVVLGGPPRERTAAAGVSPAWESGRRLHIDLDRTALGTDGAVGRAELERLVAAGPGVVSAHIEDILGRLVIELAEEADPEEIRRMIRSAADLPSDGAEPGTHHRGLITDPGDPLAVAVPVAAAVADALAIGTSVIGLLGRFPRVPRAARAAAAVINHQPRIIALLESKLGRAGTDLLTTVFSATAHGLGLAPAAPLLDLVARTAQISEALARRQVWCAREPGLAAAARPRGPAAAAIFAAAQAGAERHPASADAGTTAAAGPVDEYAEQAANGSLMAAAGTLLGGGTADDIADTLLAGIPKAAHMGRQGYALVLGRGLAKAGSLVLDPGVLRRLDRVRVVVIDGAALRGDTRAVLEVEVSAPGWQRGRVFEIADALLHGERIPASASEIGLDSAALRWHEPPPSPVPGTDRADLLADGAVVATVTIGWELDPCAVPLIETARRTGARVVLRNVAGTEELGATVTTAHDPSTGLLDLVRELRADRGPVLLISSLHPDADAVDTLAALALADIGVAVDDPAAAAPWTADLVTGTDLADAVRVLAAVVAAGPAIDTAVRLAKAGSTLAGLLVVTGETGRRGRPGLGRWLAPVDAAGAAAWILCGLAAQRVVRSPAPPPQPLTAWHALDPAIVYARVLRGRRSPTSNPAPNRRRRTAALSHNVVAERLRAPTALLGRLAGAARRELSDPLTPVLAIGAAAAAILGSNVDALLVAGVMSVNALVSGIQRLRAEAAAAALFAEQEQTVRRVVVPKAATANRLEAARTSGRFTAVSAIRLRPGDVLELRAPEVVPADARLLVAEDLEVDESSMTGESVPVLKHVEPVAGAAAERASMLFQGSTVVAGRARAIVVATGPATVANRAISTVSGVAPATGVQGRLRDLTGRVLPLTLAGGAVVTGLSLIRRGPLRGAVADGVAIAVAAVPEGLPLVATMAQLAAARRLSKLGVLVRAPRALEAIGRVDTVCFDKTGTLTLNRLAVVTAVPPDFPPGGNYPAITDPQAAAVVRAAGWACPRPHTGEGHTHATDEAVLTAAAHEPGSGPEPIVIAELPFESCRGYAAAVIADGNGGPGTPARLVLKGAPEVIVPRCRFDSGSGGRTAADALVHDLADRGLRVLAVAQCELGSVEKGARFDQDRIEELATELTITGYVGLADTVRDSARPLLQQLADAHCAVALITGDHPVTARAIARQLGFPADTRVVTGAELAVLDENDRAELAASAQVFARVGPEQKVQVITALQQCGRVVAMVGDGANDAAAIRMADAGIGVTGRGSSPAREAADLVLTGDNLTALLDALVEGRNMWISIRDALTLLLGGNAGEVVFTILGTALGRGGAPVSTRQLLLVNLLTDMFPALAIAVSPPSPSATVAPTATGTGHPDSVLSAPAPSLGRPLVEAIVRRGAATAAAATMAWAIGRWTPGTRRRSATMGLTALVGAQLAQTLLLRHDDPLVVATAVGSAAVLVAVVEIPGISQFFGCTPLGPVAWAGVLTAVTAATALVVLSPAWFTRRTEELIARVEPLPSTSAGAIIDHVHARCQAPPSPAEAARNR</sequence>
<dbReference type="EMBL" id="JAAXOO010000002">
    <property type="protein sequence ID" value="NKY33064.1"/>
    <property type="molecule type" value="Genomic_DNA"/>
</dbReference>
<dbReference type="SUPFAM" id="SSF56784">
    <property type="entry name" value="HAD-like"/>
    <property type="match status" value="1"/>
</dbReference>
<dbReference type="Gene3D" id="3.40.1110.10">
    <property type="entry name" value="Calcium-transporting ATPase, cytoplasmic domain N"/>
    <property type="match status" value="1"/>
</dbReference>
<protein>
    <recommendedName>
        <fullName evidence="13">Probable cation-transporting ATPase I</fullName>
    </recommendedName>
</protein>
<evidence type="ECO:0000256" key="13">
    <source>
        <dbReference type="ARBA" id="ARBA00069455"/>
    </source>
</evidence>
<dbReference type="Gene3D" id="3.40.50.1000">
    <property type="entry name" value="HAD superfamily/HAD-like"/>
    <property type="match status" value="1"/>
</dbReference>
<dbReference type="InterPro" id="IPR001757">
    <property type="entry name" value="P_typ_ATPase"/>
</dbReference>
<evidence type="ECO:0000256" key="11">
    <source>
        <dbReference type="ARBA" id="ARBA00038148"/>
    </source>
</evidence>
<dbReference type="Pfam" id="PF00702">
    <property type="entry name" value="Hydrolase"/>
    <property type="match status" value="1"/>
</dbReference>
<dbReference type="PROSITE" id="PS00154">
    <property type="entry name" value="ATPASE_E1_E2"/>
    <property type="match status" value="1"/>
</dbReference>
<keyword evidence="2" id="KW-1003">Cell membrane</keyword>
<dbReference type="InterPro" id="IPR006068">
    <property type="entry name" value="ATPase_P-typ_cation-transptr_C"/>
</dbReference>
<dbReference type="Gene3D" id="2.70.150.10">
    <property type="entry name" value="Calcium-transporting ATPase, cytoplasmic transduction domain A"/>
    <property type="match status" value="1"/>
</dbReference>
<evidence type="ECO:0000256" key="5">
    <source>
        <dbReference type="ARBA" id="ARBA00022741"/>
    </source>
</evidence>
<keyword evidence="4" id="KW-0479">Metal-binding</keyword>
<gene>
    <name evidence="17" type="ORF">HGA13_08270</name>
</gene>
<keyword evidence="9 14" id="KW-1133">Transmembrane helix</keyword>
<feature type="transmembrane region" description="Helical" evidence="14">
    <location>
        <begin position="1508"/>
        <end position="1531"/>
    </location>
</feature>
<dbReference type="SFLD" id="SFLDG00002">
    <property type="entry name" value="C1.7:_P-type_atpase_like"/>
    <property type="match status" value="1"/>
</dbReference>
<dbReference type="PRINTS" id="PR00120">
    <property type="entry name" value="HATPASE"/>
</dbReference>
<keyword evidence="6" id="KW-0067">ATP-binding</keyword>
<evidence type="ECO:0000259" key="15">
    <source>
        <dbReference type="Pfam" id="PF00122"/>
    </source>
</evidence>
<keyword evidence="10 14" id="KW-0472">Membrane</keyword>
<dbReference type="GO" id="GO:0005524">
    <property type="term" value="F:ATP binding"/>
    <property type="evidence" value="ECO:0007669"/>
    <property type="project" value="UniProtKB-KW"/>
</dbReference>
<feature type="domain" description="P-type ATPase A" evidence="15">
    <location>
        <begin position="791"/>
        <end position="892"/>
    </location>
</feature>
<evidence type="ECO:0000256" key="9">
    <source>
        <dbReference type="ARBA" id="ARBA00022989"/>
    </source>
</evidence>
<name>A0A846XGQ4_9NOCA</name>
<keyword evidence="3 14" id="KW-0812">Transmembrane</keyword>
<dbReference type="InterPro" id="IPR023299">
    <property type="entry name" value="ATPase_P-typ_cyto_dom_N"/>
</dbReference>
<accession>A0A846XGQ4</accession>
<keyword evidence="7" id="KW-0460">Magnesium</keyword>
<comment type="catalytic activity">
    <reaction evidence="12">
        <text>ATP + H2O = ADP + phosphate + H(+)</text>
        <dbReference type="Rhea" id="RHEA:13065"/>
        <dbReference type="ChEBI" id="CHEBI:15377"/>
        <dbReference type="ChEBI" id="CHEBI:15378"/>
        <dbReference type="ChEBI" id="CHEBI:30616"/>
        <dbReference type="ChEBI" id="CHEBI:43474"/>
        <dbReference type="ChEBI" id="CHEBI:456216"/>
    </reaction>
</comment>
<evidence type="ECO:0000256" key="2">
    <source>
        <dbReference type="ARBA" id="ARBA00022475"/>
    </source>
</evidence>
<dbReference type="SUPFAM" id="SSF81665">
    <property type="entry name" value="Calcium ATPase, transmembrane domain M"/>
    <property type="match status" value="1"/>
</dbReference>
<keyword evidence="8" id="KW-1278">Translocase</keyword>
<evidence type="ECO:0000256" key="14">
    <source>
        <dbReference type="SAM" id="Phobius"/>
    </source>
</evidence>
<dbReference type="SFLD" id="SFLDS00003">
    <property type="entry name" value="Haloacid_Dehalogenase"/>
    <property type="match status" value="1"/>
</dbReference>
<dbReference type="InterPro" id="IPR008250">
    <property type="entry name" value="ATPase_P-typ_transduc_dom_A_sf"/>
</dbReference>
<organism evidence="17 18">
    <name type="scientific">Nocardia speluncae</name>
    <dbReference type="NCBI Taxonomy" id="419477"/>
    <lineage>
        <taxon>Bacteria</taxon>
        <taxon>Bacillati</taxon>
        <taxon>Actinomycetota</taxon>
        <taxon>Actinomycetes</taxon>
        <taxon>Mycobacteriales</taxon>
        <taxon>Nocardiaceae</taxon>
        <taxon>Nocardia</taxon>
    </lineage>
</organism>
<dbReference type="InterPro" id="IPR023298">
    <property type="entry name" value="ATPase_P-typ_TM_dom_sf"/>
</dbReference>
<dbReference type="InterPro" id="IPR059000">
    <property type="entry name" value="ATPase_P-type_domA"/>
</dbReference>
<dbReference type="GO" id="GO:0046872">
    <property type="term" value="F:metal ion binding"/>
    <property type="evidence" value="ECO:0007669"/>
    <property type="project" value="UniProtKB-KW"/>
</dbReference>
<dbReference type="PANTHER" id="PTHR24093">
    <property type="entry name" value="CATION TRANSPORTING ATPASE"/>
    <property type="match status" value="1"/>
</dbReference>
<proteinExistence type="inferred from homology"/>
<dbReference type="Pfam" id="PF00689">
    <property type="entry name" value="Cation_ATPase_C"/>
    <property type="match status" value="1"/>
</dbReference>
<evidence type="ECO:0000313" key="17">
    <source>
        <dbReference type="EMBL" id="NKY33064.1"/>
    </source>
</evidence>
<dbReference type="SUPFAM" id="SSF81660">
    <property type="entry name" value="Metal cation-transporting ATPase, ATP-binding domain N"/>
    <property type="match status" value="1"/>
</dbReference>
<dbReference type="InterPro" id="IPR036412">
    <property type="entry name" value="HAD-like_sf"/>
</dbReference>
<dbReference type="FunFam" id="2.70.150.10:FF:000082">
    <property type="entry name" value="Cation-transporter ATPase I CtpI"/>
    <property type="match status" value="1"/>
</dbReference>
<dbReference type="PRINTS" id="PR00119">
    <property type="entry name" value="CATATPASE"/>
</dbReference>
<comment type="subcellular location">
    <subcellularLocation>
        <location evidence="1">Cell membrane</location>
        <topology evidence="1">Multi-pass membrane protein</topology>
    </subcellularLocation>
</comment>
<evidence type="ECO:0000256" key="10">
    <source>
        <dbReference type="ARBA" id="ARBA00023136"/>
    </source>
</evidence>
<dbReference type="NCBIfam" id="TIGR01494">
    <property type="entry name" value="ATPase_P-type"/>
    <property type="match status" value="2"/>
</dbReference>
<dbReference type="InterPro" id="IPR023214">
    <property type="entry name" value="HAD_sf"/>
</dbReference>